<sequence>MAIMSDTDARLIETMRVEPGRRVPLQAGHWRRLQSSCTALGYAWPADALLRGVQEHIGSLDANECHRLRLLLSRSGEFVLESNPLPALSPPVHLRLSATPLQADAVWLRHKTTHRPWYEAAQAWLAHHPEFFDVVFCNELGEVCEGSRSNIYLLDARTNTWLTPPLDCGLLPGVQRQELLDRGRVQEARVTREQFLNAPAIRVSNALRGWLDAAL</sequence>
<evidence type="ECO:0000313" key="2">
    <source>
        <dbReference type="Proteomes" id="UP000234328"/>
    </source>
</evidence>
<dbReference type="EMBL" id="PDNV01000009">
    <property type="protein sequence ID" value="PLC53099.1"/>
    <property type="molecule type" value="Genomic_DNA"/>
</dbReference>
<name>A0A2N4UDK2_9BURK</name>
<reference evidence="1 2" key="1">
    <citation type="submission" date="2017-10" db="EMBL/GenBank/DDBJ databases">
        <title>Two draft genome sequences of Pusillimonas sp. strains isolated from a nitrate- and radionuclide-contaminated groundwater in Russia.</title>
        <authorList>
            <person name="Grouzdev D.S."/>
            <person name="Tourova T.P."/>
            <person name="Goeva M.A."/>
            <person name="Babich T.L."/>
            <person name="Sokolova D.S."/>
            <person name="Abdullin R."/>
            <person name="Poltaraus A.B."/>
            <person name="Toshchakov S.V."/>
            <person name="Nazina T.N."/>
        </authorList>
    </citation>
    <scope>NUCLEOTIDE SEQUENCE [LARGE SCALE GENOMIC DNA]</scope>
    <source>
        <strain evidence="1 2">JR1/69-2-13</strain>
    </source>
</reference>
<dbReference type="Gene3D" id="3.30.470.10">
    <property type="match status" value="1"/>
</dbReference>
<dbReference type="InterPro" id="IPR001544">
    <property type="entry name" value="Aminotrans_IV"/>
</dbReference>
<dbReference type="Proteomes" id="UP000234328">
    <property type="component" value="Unassembled WGS sequence"/>
</dbReference>
<protein>
    <recommendedName>
        <fullName evidence="3">Aminotransferase</fullName>
    </recommendedName>
</protein>
<dbReference type="GO" id="GO:0003824">
    <property type="term" value="F:catalytic activity"/>
    <property type="evidence" value="ECO:0007669"/>
    <property type="project" value="InterPro"/>
</dbReference>
<dbReference type="Pfam" id="PF01063">
    <property type="entry name" value="Aminotran_4"/>
    <property type="match status" value="1"/>
</dbReference>
<dbReference type="InterPro" id="IPR036038">
    <property type="entry name" value="Aminotransferase-like"/>
</dbReference>
<organism evidence="1 2">
    <name type="scientific">Pollutimonas nitritireducens</name>
    <dbReference type="NCBI Taxonomy" id="2045209"/>
    <lineage>
        <taxon>Bacteria</taxon>
        <taxon>Pseudomonadati</taxon>
        <taxon>Pseudomonadota</taxon>
        <taxon>Betaproteobacteria</taxon>
        <taxon>Burkholderiales</taxon>
        <taxon>Alcaligenaceae</taxon>
        <taxon>Pollutimonas</taxon>
    </lineage>
</organism>
<dbReference type="InterPro" id="IPR043132">
    <property type="entry name" value="BCAT-like_C"/>
</dbReference>
<gene>
    <name evidence="1" type="ORF">CR155_14970</name>
</gene>
<evidence type="ECO:0008006" key="3">
    <source>
        <dbReference type="Google" id="ProtNLM"/>
    </source>
</evidence>
<dbReference type="SUPFAM" id="SSF56752">
    <property type="entry name" value="D-aminoacid aminotransferase-like PLP-dependent enzymes"/>
    <property type="match status" value="1"/>
</dbReference>
<dbReference type="InterPro" id="IPR043131">
    <property type="entry name" value="BCAT-like_N"/>
</dbReference>
<dbReference type="AlphaFoldDB" id="A0A2N4UDK2"/>
<dbReference type="Gene3D" id="3.20.10.10">
    <property type="entry name" value="D-amino Acid Aminotransferase, subunit A, domain 2"/>
    <property type="match status" value="1"/>
</dbReference>
<evidence type="ECO:0000313" key="1">
    <source>
        <dbReference type="EMBL" id="PLC53099.1"/>
    </source>
</evidence>
<keyword evidence="2" id="KW-1185">Reference proteome</keyword>
<proteinExistence type="predicted"/>
<comment type="caution">
    <text evidence="1">The sequence shown here is derived from an EMBL/GenBank/DDBJ whole genome shotgun (WGS) entry which is preliminary data.</text>
</comment>
<accession>A0A2N4UDK2</accession>